<evidence type="ECO:0000256" key="1">
    <source>
        <dbReference type="SAM" id="MobiDB-lite"/>
    </source>
</evidence>
<dbReference type="EMBL" id="FQ790248">
    <property type="protein sequence ID" value="CCD42770.1"/>
    <property type="molecule type" value="Genomic_DNA"/>
</dbReference>
<feature type="compositionally biased region" description="Basic and acidic residues" evidence="1">
    <location>
        <begin position="33"/>
        <end position="47"/>
    </location>
</feature>
<name>G2XPG4_BOTF4</name>
<dbReference type="InParanoid" id="G2XPG4"/>
<feature type="region of interest" description="Disordered" evidence="1">
    <location>
        <begin position="29"/>
        <end position="48"/>
    </location>
</feature>
<proteinExistence type="predicted"/>
<organism evidence="2 3">
    <name type="scientific">Botryotinia fuckeliana (strain T4)</name>
    <name type="common">Noble rot fungus</name>
    <name type="synonym">Botrytis cinerea</name>
    <dbReference type="NCBI Taxonomy" id="999810"/>
    <lineage>
        <taxon>Eukaryota</taxon>
        <taxon>Fungi</taxon>
        <taxon>Dikarya</taxon>
        <taxon>Ascomycota</taxon>
        <taxon>Pezizomycotina</taxon>
        <taxon>Leotiomycetes</taxon>
        <taxon>Helotiales</taxon>
        <taxon>Sclerotiniaceae</taxon>
        <taxon>Botrytis</taxon>
    </lineage>
</organism>
<dbReference type="Proteomes" id="UP000008177">
    <property type="component" value="Unplaced contigs"/>
</dbReference>
<sequence>MRTIELRSWSNTEHKNLRAPWLYEHIYSQPPNEEQKRDTGSIHKAPKDPIASALQEILSNLKCLRGKTM</sequence>
<dbReference type="AlphaFoldDB" id="G2XPG4"/>
<protein>
    <submittedName>
        <fullName evidence="2">Uncharacterized protein</fullName>
    </submittedName>
</protein>
<gene>
    <name evidence="2" type="ORF">BofuT4_uP073820.1</name>
</gene>
<dbReference type="HOGENOM" id="CLU_2775619_0_0_1"/>
<evidence type="ECO:0000313" key="3">
    <source>
        <dbReference type="Proteomes" id="UP000008177"/>
    </source>
</evidence>
<reference evidence="3" key="1">
    <citation type="journal article" date="2011" name="PLoS Genet.">
        <title>Genomic analysis of the necrotrophic fungal pathogens Sclerotinia sclerotiorum and Botrytis cinerea.</title>
        <authorList>
            <person name="Amselem J."/>
            <person name="Cuomo C.A."/>
            <person name="van Kan J.A."/>
            <person name="Viaud M."/>
            <person name="Benito E.P."/>
            <person name="Couloux A."/>
            <person name="Coutinho P.M."/>
            <person name="de Vries R.P."/>
            <person name="Dyer P.S."/>
            <person name="Fillinger S."/>
            <person name="Fournier E."/>
            <person name="Gout L."/>
            <person name="Hahn M."/>
            <person name="Kohn L."/>
            <person name="Lapalu N."/>
            <person name="Plummer K.M."/>
            <person name="Pradier J.M."/>
            <person name="Quevillon E."/>
            <person name="Sharon A."/>
            <person name="Simon A."/>
            <person name="ten Have A."/>
            <person name="Tudzynski B."/>
            <person name="Tudzynski P."/>
            <person name="Wincker P."/>
            <person name="Andrew M."/>
            <person name="Anthouard V."/>
            <person name="Beever R.E."/>
            <person name="Beffa R."/>
            <person name="Benoit I."/>
            <person name="Bouzid O."/>
            <person name="Brault B."/>
            <person name="Chen Z."/>
            <person name="Choquer M."/>
            <person name="Collemare J."/>
            <person name="Cotton P."/>
            <person name="Danchin E.G."/>
            <person name="Da Silva C."/>
            <person name="Gautier A."/>
            <person name="Giraud C."/>
            <person name="Giraud T."/>
            <person name="Gonzalez C."/>
            <person name="Grossetete S."/>
            <person name="Guldener U."/>
            <person name="Henrissat B."/>
            <person name="Howlett B.J."/>
            <person name="Kodira C."/>
            <person name="Kretschmer M."/>
            <person name="Lappartient A."/>
            <person name="Leroch M."/>
            <person name="Levis C."/>
            <person name="Mauceli E."/>
            <person name="Neuveglise C."/>
            <person name="Oeser B."/>
            <person name="Pearson M."/>
            <person name="Poulain J."/>
            <person name="Poussereau N."/>
            <person name="Quesneville H."/>
            <person name="Rascle C."/>
            <person name="Schumacher J."/>
            <person name="Segurens B."/>
            <person name="Sexton A."/>
            <person name="Silva E."/>
            <person name="Sirven C."/>
            <person name="Soanes D.M."/>
            <person name="Talbot N.J."/>
            <person name="Templeton M."/>
            <person name="Yandava C."/>
            <person name="Yarden O."/>
            <person name="Zeng Q."/>
            <person name="Rollins J.A."/>
            <person name="Lebrun M.H."/>
            <person name="Dickman M."/>
        </authorList>
    </citation>
    <scope>NUCLEOTIDE SEQUENCE [LARGE SCALE GENOMIC DNA]</scope>
    <source>
        <strain evidence="3">T4</strain>
    </source>
</reference>
<accession>G2XPG4</accession>
<evidence type="ECO:0000313" key="2">
    <source>
        <dbReference type="EMBL" id="CCD42770.1"/>
    </source>
</evidence>